<keyword evidence="1" id="KW-0812">Transmembrane</keyword>
<dbReference type="eggNOG" id="arCOG06285">
    <property type="taxonomic scope" value="Archaea"/>
</dbReference>
<gene>
    <name evidence="2" type="ORF">C474_04805</name>
</gene>
<dbReference type="InterPro" id="IPR021741">
    <property type="entry name" value="DUF3311"/>
</dbReference>
<evidence type="ECO:0008006" key="4">
    <source>
        <dbReference type="Google" id="ProtNLM"/>
    </source>
</evidence>
<proteinExistence type="predicted"/>
<accession>M0DD06</accession>
<organism evidence="2 3">
    <name type="scientific">Halogeometricum pallidum JCM 14848</name>
    <dbReference type="NCBI Taxonomy" id="1227487"/>
    <lineage>
        <taxon>Archaea</taxon>
        <taxon>Methanobacteriati</taxon>
        <taxon>Methanobacteriota</taxon>
        <taxon>Stenosarchaea group</taxon>
        <taxon>Halobacteria</taxon>
        <taxon>Halobacteriales</taxon>
        <taxon>Haloferacaceae</taxon>
        <taxon>Halogeometricum</taxon>
    </lineage>
</organism>
<keyword evidence="1" id="KW-1133">Transmembrane helix</keyword>
<name>M0DD06_HALPD</name>
<protein>
    <recommendedName>
        <fullName evidence="4">DUF3311 domain-containing protein</fullName>
    </recommendedName>
</protein>
<dbReference type="Pfam" id="PF11755">
    <property type="entry name" value="DUF3311"/>
    <property type="match status" value="1"/>
</dbReference>
<dbReference type="PATRIC" id="fig|1227487.5.peg.978"/>
<dbReference type="EMBL" id="AOIV01000008">
    <property type="protein sequence ID" value="ELZ33371.1"/>
    <property type="molecule type" value="Genomic_DNA"/>
</dbReference>
<feature type="transmembrane region" description="Helical" evidence="1">
    <location>
        <begin position="46"/>
        <end position="64"/>
    </location>
</feature>
<evidence type="ECO:0000256" key="1">
    <source>
        <dbReference type="SAM" id="Phobius"/>
    </source>
</evidence>
<feature type="transmembrane region" description="Helical" evidence="1">
    <location>
        <begin position="15"/>
        <end position="34"/>
    </location>
</feature>
<evidence type="ECO:0000313" key="2">
    <source>
        <dbReference type="EMBL" id="ELZ33371.1"/>
    </source>
</evidence>
<sequence>MSGYPVPMTRPKTDYLWVGVFAVLVTFAVPWFMWRDATVWAGLPVWLWWHVGWMALASVAFYLFTRGAWDRGMNVDGEV</sequence>
<dbReference type="AlphaFoldDB" id="M0DD06"/>
<keyword evidence="1" id="KW-0472">Membrane</keyword>
<keyword evidence="3" id="KW-1185">Reference proteome</keyword>
<evidence type="ECO:0000313" key="3">
    <source>
        <dbReference type="Proteomes" id="UP000011513"/>
    </source>
</evidence>
<reference evidence="2 3" key="1">
    <citation type="journal article" date="2014" name="PLoS Genet.">
        <title>Phylogenetically driven sequencing of extremely halophilic archaea reveals strategies for static and dynamic osmo-response.</title>
        <authorList>
            <person name="Becker E.A."/>
            <person name="Seitzer P.M."/>
            <person name="Tritt A."/>
            <person name="Larsen D."/>
            <person name="Krusor M."/>
            <person name="Yao A.I."/>
            <person name="Wu D."/>
            <person name="Madern D."/>
            <person name="Eisen J.A."/>
            <person name="Darling A.E."/>
            <person name="Facciotti M.T."/>
        </authorList>
    </citation>
    <scope>NUCLEOTIDE SEQUENCE [LARGE SCALE GENOMIC DNA]</scope>
    <source>
        <strain evidence="2 3">JCM 14848</strain>
    </source>
</reference>
<dbReference type="InParanoid" id="M0DD06"/>
<comment type="caution">
    <text evidence="2">The sequence shown here is derived from an EMBL/GenBank/DDBJ whole genome shotgun (WGS) entry which is preliminary data.</text>
</comment>
<dbReference type="Proteomes" id="UP000011513">
    <property type="component" value="Unassembled WGS sequence"/>
</dbReference>